<dbReference type="AlphaFoldDB" id="A0A819ZUZ1"/>
<sequence length="362" mass="42158">MLNIVSLLDERPFEHEFFLRIAQSLPFVKKLIECHCCLRFVCLNHLNLHVEIAKINKKRLDSVRNELNTTVNALKSIVEKKILIIQYEQNLIEQGNQILDLTNSSIDDLQNIFEKIYKRIESSRSEEFMVKLEPSLSETKNCSCVCKCNKKNDVTQESEISKNNEYSTDITQDFIDLISSDETAVSIENENSKEEKLERQTYRNVFNTCPLTFDGAYGLTEAHHFIEFCEHGSTDRMELYLHFIRKHHLKKICAQRLALAVADNQDPKTKLFDENEYVIGRVYKVPCLFINGQSSLSEFNGQNVLNVPCQHRLVALNRFKRHLQLHHKISASSAKKLVHRYKKNQITNETVWTPRISLTRIN</sequence>
<accession>A0A819ZUZ1</accession>
<organism evidence="1 2">
    <name type="scientific">Rotaria magnacalcarata</name>
    <dbReference type="NCBI Taxonomy" id="392030"/>
    <lineage>
        <taxon>Eukaryota</taxon>
        <taxon>Metazoa</taxon>
        <taxon>Spiralia</taxon>
        <taxon>Gnathifera</taxon>
        <taxon>Rotifera</taxon>
        <taxon>Eurotatoria</taxon>
        <taxon>Bdelloidea</taxon>
        <taxon>Philodinida</taxon>
        <taxon>Philodinidae</taxon>
        <taxon>Rotaria</taxon>
    </lineage>
</organism>
<proteinExistence type="predicted"/>
<gene>
    <name evidence="1" type="ORF">UXM345_LOCUS26576</name>
</gene>
<evidence type="ECO:0000313" key="1">
    <source>
        <dbReference type="EMBL" id="CAF4176209.1"/>
    </source>
</evidence>
<reference evidence="1" key="1">
    <citation type="submission" date="2021-02" db="EMBL/GenBank/DDBJ databases">
        <authorList>
            <person name="Nowell W R."/>
        </authorList>
    </citation>
    <scope>NUCLEOTIDE SEQUENCE</scope>
</reference>
<evidence type="ECO:0000313" key="2">
    <source>
        <dbReference type="Proteomes" id="UP000663842"/>
    </source>
</evidence>
<name>A0A819ZUZ1_9BILA</name>
<dbReference type="EMBL" id="CAJOBF010005463">
    <property type="protein sequence ID" value="CAF4176209.1"/>
    <property type="molecule type" value="Genomic_DNA"/>
</dbReference>
<comment type="caution">
    <text evidence="1">The sequence shown here is derived from an EMBL/GenBank/DDBJ whole genome shotgun (WGS) entry which is preliminary data.</text>
</comment>
<protein>
    <submittedName>
        <fullName evidence="1">Uncharacterized protein</fullName>
    </submittedName>
</protein>
<dbReference type="Proteomes" id="UP000663842">
    <property type="component" value="Unassembled WGS sequence"/>
</dbReference>